<keyword evidence="1" id="KW-0808">Transferase</keyword>
<dbReference type="Pfam" id="PF13439">
    <property type="entry name" value="Glyco_transf_4"/>
    <property type="match status" value="1"/>
</dbReference>
<reference evidence="3 4" key="1">
    <citation type="submission" date="2023-08" db="EMBL/GenBank/DDBJ databases">
        <title>Rhodoferax potami sp. nov. and Rhodoferax mekongensis sp. nov., isolated from the Mekong River in Thailand.</title>
        <authorList>
            <person name="Kitikhun S."/>
            <person name="Charoenyingcharoen P."/>
            <person name="Siriarchawattana P."/>
            <person name="Likhitrattanapisal S."/>
            <person name="Nilsakha T."/>
            <person name="Chanpet A."/>
            <person name="Rattanawaree P."/>
            <person name="Ingsriswang S."/>
        </authorList>
    </citation>
    <scope>NUCLEOTIDE SEQUENCE [LARGE SCALE GENOMIC DNA]</scope>
    <source>
        <strain evidence="3 4">TBRC 17307</strain>
    </source>
</reference>
<gene>
    <name evidence="3" type="ORF">RAN89_07430</name>
</gene>
<dbReference type="PANTHER" id="PTHR46401">
    <property type="entry name" value="GLYCOSYLTRANSFERASE WBBK-RELATED"/>
    <property type="match status" value="1"/>
</dbReference>
<dbReference type="RefSeq" id="WP_313868963.1">
    <property type="nucleotide sequence ID" value="NZ_CP132507.1"/>
</dbReference>
<sequence>MTPTASIHMASSPKQKLSSMHSSILVSHGFQSHYELGFANGLAQNHVQVTLLGSDTTLADKLAEQVEFINIRGPQSPNRSRWAKLKNMVGYHFKLLRHVATHRQAQVCVIGLTNPELLVGILEGFFLRVVARRYCLTVHNILPHDKHTAWMKCLYWLIYRLPHLLLVHTPETAQALTREFGIDSRKIVVVEHGANDAVEKSSLTPAQARESLGFEANDRVLLFFGGVAPYKGLDLLLDALERHAGTRLLVAGRCPDSEYGRAMRDRLQTLVQNKKAIWRNGYLDESAISLVFAAADAIVLPYRHIDQSGVLLLALTLGTPLITTRVGSFSSLVTPATGVLVEPFDSNALARGITEFYAALPTLQPEHMVAMAETLAWKNTVKPLLFWLT</sequence>
<dbReference type="SUPFAM" id="SSF53756">
    <property type="entry name" value="UDP-Glycosyltransferase/glycogen phosphorylase"/>
    <property type="match status" value="1"/>
</dbReference>
<feature type="domain" description="Glycosyltransferase subfamily 4-like N-terminal" evidence="2">
    <location>
        <begin position="38"/>
        <end position="195"/>
    </location>
</feature>
<name>A0ABZ0B3F4_9BURK</name>
<evidence type="ECO:0000313" key="3">
    <source>
        <dbReference type="EMBL" id="WNO06250.1"/>
    </source>
</evidence>
<dbReference type="Pfam" id="PF13692">
    <property type="entry name" value="Glyco_trans_1_4"/>
    <property type="match status" value="1"/>
</dbReference>
<dbReference type="InterPro" id="IPR028098">
    <property type="entry name" value="Glyco_trans_4-like_N"/>
</dbReference>
<evidence type="ECO:0000256" key="1">
    <source>
        <dbReference type="ARBA" id="ARBA00022679"/>
    </source>
</evidence>
<dbReference type="Gene3D" id="3.40.50.2000">
    <property type="entry name" value="Glycogen Phosphorylase B"/>
    <property type="match status" value="2"/>
</dbReference>
<evidence type="ECO:0000313" key="4">
    <source>
        <dbReference type="Proteomes" id="UP001302257"/>
    </source>
</evidence>
<dbReference type="Proteomes" id="UP001302257">
    <property type="component" value="Chromosome"/>
</dbReference>
<dbReference type="EMBL" id="CP132507">
    <property type="protein sequence ID" value="WNO06250.1"/>
    <property type="molecule type" value="Genomic_DNA"/>
</dbReference>
<keyword evidence="4" id="KW-1185">Reference proteome</keyword>
<proteinExistence type="predicted"/>
<protein>
    <submittedName>
        <fullName evidence="3">Glycosyltransferase</fullName>
    </submittedName>
</protein>
<evidence type="ECO:0000259" key="2">
    <source>
        <dbReference type="Pfam" id="PF13439"/>
    </source>
</evidence>
<accession>A0ABZ0B3F4</accession>
<dbReference type="PANTHER" id="PTHR46401:SF2">
    <property type="entry name" value="GLYCOSYLTRANSFERASE WBBK-RELATED"/>
    <property type="match status" value="1"/>
</dbReference>
<organism evidence="3 4">
    <name type="scientific">Rhodoferax mekongensis</name>
    <dbReference type="NCBI Taxonomy" id="3068341"/>
    <lineage>
        <taxon>Bacteria</taxon>
        <taxon>Pseudomonadati</taxon>
        <taxon>Pseudomonadota</taxon>
        <taxon>Betaproteobacteria</taxon>
        <taxon>Burkholderiales</taxon>
        <taxon>Comamonadaceae</taxon>
        <taxon>Rhodoferax</taxon>
    </lineage>
</organism>